<gene>
    <name evidence="1" type="ORF">ACFSDA_08120</name>
</gene>
<name>A0ABW4PY00_9MICO</name>
<dbReference type="RefSeq" id="WP_343904255.1">
    <property type="nucleotide sequence ID" value="NZ_BAAAIS010000002.1"/>
</dbReference>
<dbReference type="Proteomes" id="UP001597280">
    <property type="component" value="Unassembled WGS sequence"/>
</dbReference>
<keyword evidence="2" id="KW-1185">Reference proteome</keyword>
<reference evidence="2" key="1">
    <citation type="journal article" date="2019" name="Int. J. Syst. Evol. Microbiol.">
        <title>The Global Catalogue of Microorganisms (GCM) 10K type strain sequencing project: providing services to taxonomists for standard genome sequencing and annotation.</title>
        <authorList>
            <consortium name="The Broad Institute Genomics Platform"/>
            <consortium name="The Broad Institute Genome Sequencing Center for Infectious Disease"/>
            <person name="Wu L."/>
            <person name="Ma J."/>
        </authorList>
    </citation>
    <scope>NUCLEOTIDE SEQUENCE [LARGE SCALE GENOMIC DNA]</scope>
    <source>
        <strain evidence="2">JCM 11650</strain>
    </source>
</reference>
<comment type="caution">
    <text evidence="1">The sequence shown here is derived from an EMBL/GenBank/DDBJ whole genome shotgun (WGS) entry which is preliminary data.</text>
</comment>
<evidence type="ECO:0000313" key="2">
    <source>
        <dbReference type="Proteomes" id="UP001597280"/>
    </source>
</evidence>
<proteinExistence type="predicted"/>
<sequence length="114" mass="12386">MAKEVVFKAGVDVTKAVQDAAAHGLALAAEYLLEAANRTVPLEEGTLQRSGRASVDDDGLRAAVSYDTPYAIPVHEDLTARHDAGRRAKWLELAMQEEADTIRQIIVDAIKEQT</sequence>
<dbReference type="EMBL" id="JBHUFL010000002">
    <property type="protein sequence ID" value="MFD1835044.1"/>
    <property type="molecule type" value="Genomic_DNA"/>
</dbReference>
<accession>A0ABW4PY00</accession>
<evidence type="ECO:0008006" key="3">
    <source>
        <dbReference type="Google" id="ProtNLM"/>
    </source>
</evidence>
<evidence type="ECO:0000313" key="1">
    <source>
        <dbReference type="EMBL" id="MFD1835044.1"/>
    </source>
</evidence>
<organism evidence="1 2">
    <name type="scientific">Brachybacterium rhamnosum</name>
    <dbReference type="NCBI Taxonomy" id="173361"/>
    <lineage>
        <taxon>Bacteria</taxon>
        <taxon>Bacillati</taxon>
        <taxon>Actinomycetota</taxon>
        <taxon>Actinomycetes</taxon>
        <taxon>Micrococcales</taxon>
        <taxon>Dermabacteraceae</taxon>
        <taxon>Brachybacterium</taxon>
    </lineage>
</organism>
<protein>
    <recommendedName>
        <fullName evidence="3">HK97 gp10 family phage protein</fullName>
    </recommendedName>
</protein>